<sequence>MKLVESLPCVFQRLQQYYCLPLKSKHSPHALVTKMQSQTVSQPASDGTPQHNLLVIEQETWHQRSLALRLACNQPITFRLMLQDTRLHVSGLKRDIEYPPVHTHVLIDNTGQRRKAVAAKDSVGTEQRRIRLLMEKNKQGWLTPTWEKVGQEDKMVFGSWFVPFPKFGILYLDSVGLAGGRMWSEGVTQRKMLG</sequence>
<dbReference type="GeneID" id="33936367"/>
<evidence type="ECO:0000313" key="2">
    <source>
        <dbReference type="Proteomes" id="UP000078397"/>
    </source>
</evidence>
<gene>
    <name evidence="1" type="ORF">VFPPC_17388</name>
</gene>
<name>A0A219ARR7_METCM</name>
<proteinExistence type="predicted"/>
<dbReference type="AlphaFoldDB" id="A0A219ARR7"/>
<dbReference type="Proteomes" id="UP000078397">
    <property type="component" value="Unassembled WGS sequence"/>
</dbReference>
<comment type="caution">
    <text evidence="1">The sequence shown here is derived from an EMBL/GenBank/DDBJ whole genome shotgun (WGS) entry which is preliminary data.</text>
</comment>
<accession>A0A219ARR7</accession>
<keyword evidence="2" id="KW-1185">Reference proteome</keyword>
<dbReference type="KEGG" id="pchm:VFPPC_17388"/>
<dbReference type="RefSeq" id="XP_022285882.1">
    <property type="nucleotide sequence ID" value="XM_022429101.1"/>
</dbReference>
<evidence type="ECO:0000313" key="1">
    <source>
        <dbReference type="EMBL" id="OWT43463.1"/>
    </source>
</evidence>
<reference evidence="1 2" key="1">
    <citation type="journal article" date="2016" name="PLoS Pathog.">
        <title>Biosynthesis of antibiotic leucinostatins in bio-control fungus Purpureocillium lilacinum and their inhibition on phytophthora revealed by genome mining.</title>
        <authorList>
            <person name="Wang G."/>
            <person name="Liu Z."/>
            <person name="Lin R."/>
            <person name="Li E."/>
            <person name="Mao Z."/>
            <person name="Ling J."/>
            <person name="Yang Y."/>
            <person name="Yin W.B."/>
            <person name="Xie B."/>
        </authorList>
    </citation>
    <scope>NUCLEOTIDE SEQUENCE [LARGE SCALE GENOMIC DNA]</scope>
    <source>
        <strain evidence="1">170</strain>
    </source>
</reference>
<dbReference type="EMBL" id="LSBJ02000001">
    <property type="protein sequence ID" value="OWT43463.1"/>
    <property type="molecule type" value="Genomic_DNA"/>
</dbReference>
<protein>
    <submittedName>
        <fullName evidence="1">Uncharacterized protein</fullName>
    </submittedName>
</protein>
<organism evidence="1 2">
    <name type="scientific">Pochonia chlamydosporia 170</name>
    <dbReference type="NCBI Taxonomy" id="1380566"/>
    <lineage>
        <taxon>Eukaryota</taxon>
        <taxon>Fungi</taxon>
        <taxon>Dikarya</taxon>
        <taxon>Ascomycota</taxon>
        <taxon>Pezizomycotina</taxon>
        <taxon>Sordariomycetes</taxon>
        <taxon>Hypocreomycetidae</taxon>
        <taxon>Hypocreales</taxon>
        <taxon>Clavicipitaceae</taxon>
        <taxon>Pochonia</taxon>
    </lineage>
</organism>